<name>A0A0D5YVR8_9FLAO</name>
<dbReference type="PANTHER" id="PTHR31817:SF0">
    <property type="entry name" value="CHROMOSOME UNDETERMINED SCAFFOLD_67, WHOLE GENOME SHOTGUN SEQUENCE"/>
    <property type="match status" value="1"/>
</dbReference>
<keyword evidence="4" id="KW-0482">Metalloprotease</keyword>
<dbReference type="InterPro" id="IPR012548">
    <property type="entry name" value="MATCAP"/>
</dbReference>
<accession>A0A0D5YVR8</accession>
<dbReference type="Pfam" id="PF08014">
    <property type="entry name" value="MATCAP"/>
    <property type="match status" value="1"/>
</dbReference>
<dbReference type="GO" id="GO:0008237">
    <property type="term" value="F:metallopeptidase activity"/>
    <property type="evidence" value="ECO:0007669"/>
    <property type="project" value="UniProtKB-KW"/>
</dbReference>
<dbReference type="GO" id="GO:0006508">
    <property type="term" value="P:proteolysis"/>
    <property type="evidence" value="ECO:0007669"/>
    <property type="project" value="UniProtKB-KW"/>
</dbReference>
<keyword evidence="6" id="KW-1185">Reference proteome</keyword>
<keyword evidence="2" id="KW-0645">Protease</keyword>
<evidence type="ECO:0000256" key="3">
    <source>
        <dbReference type="ARBA" id="ARBA00022801"/>
    </source>
</evidence>
<dbReference type="PANTHER" id="PTHR31817">
    <property type="match status" value="1"/>
</dbReference>
<proteinExistence type="predicted"/>
<dbReference type="Proteomes" id="UP000032726">
    <property type="component" value="Chromosome"/>
</dbReference>
<dbReference type="PATRIC" id="fig|516051.4.peg.2935"/>
<keyword evidence="3" id="KW-0378">Hydrolase</keyword>
<comment type="cofactor">
    <cofactor evidence="1">
        <name>Zn(2+)</name>
        <dbReference type="ChEBI" id="CHEBI:29105"/>
    </cofactor>
</comment>
<protein>
    <recommendedName>
        <fullName evidence="7">DUF1704 domain containing protein</fullName>
    </recommendedName>
</protein>
<evidence type="ECO:0000256" key="1">
    <source>
        <dbReference type="ARBA" id="ARBA00001947"/>
    </source>
</evidence>
<gene>
    <name evidence="5" type="ORF">VC82_2866</name>
</gene>
<organism evidence="5 6">
    <name type="scientific">Flagellimonas lutaonensis</name>
    <dbReference type="NCBI Taxonomy" id="516051"/>
    <lineage>
        <taxon>Bacteria</taxon>
        <taxon>Pseudomonadati</taxon>
        <taxon>Bacteroidota</taxon>
        <taxon>Flavobacteriia</taxon>
        <taxon>Flavobacteriales</taxon>
        <taxon>Flavobacteriaceae</taxon>
        <taxon>Flagellimonas</taxon>
    </lineage>
</organism>
<evidence type="ECO:0008006" key="7">
    <source>
        <dbReference type="Google" id="ProtNLM"/>
    </source>
</evidence>
<dbReference type="HOGENOM" id="CLU_061183_0_0_10"/>
<dbReference type="KEGG" id="mlt:VC82_2866"/>
<reference evidence="5 6" key="1">
    <citation type="submission" date="2015-03" db="EMBL/GenBank/DDBJ databases">
        <title>Complete genome sequence of Muricauda lutaonensis CC-HSB-11T, isolated from a coastal hot spring.</title>
        <authorList>
            <person name="Kim K.M."/>
        </authorList>
    </citation>
    <scope>NUCLEOTIDE SEQUENCE [LARGE SCALE GENOMIC DNA]</scope>
    <source>
        <strain evidence="5 6">CC-HSB-11</strain>
    </source>
</reference>
<dbReference type="STRING" id="516051.VC82_2866"/>
<evidence type="ECO:0000313" key="5">
    <source>
        <dbReference type="EMBL" id="AKA36412.1"/>
    </source>
</evidence>
<dbReference type="OrthoDB" id="9785840at2"/>
<sequence>MIEEKEQQELQRQYADVFEIDSNLDRLVKRIELLNYINPLNIEKEKHRFFASKYTVEPEFRYPKLKFDPYKLHRLFFLQRLERIEDEKIRKLYQEVIHYYSNMIQCIETIGTGRNFYFNSLRVFGTPTEKDVQNARFILHFKDEPSSVDMEKVFSAEEAKHYFEKFAEAYDFPLNILFSTHIAAEAMVSNSRQSLLIKKNARFSKNQLLTLGTHEIGVHLVTTFNAAAQPLKILSNGLPKNVETQEGLAVFSEYMGGALTLKRLKELAYRVLAADSLSKGYTFADTFDLIHGHYKLDRDEAFTITLRAHRGGGFTKDRLYLSGLRKIYKRYKREEPLDILIAGKVSLDSEEVLKHLRKKGLLLPNRYENLSFKQKMNTNKTLDFILNNLK</sequence>
<dbReference type="SMART" id="SM01154">
    <property type="entry name" value="DUF1704"/>
    <property type="match status" value="1"/>
</dbReference>
<evidence type="ECO:0000256" key="4">
    <source>
        <dbReference type="ARBA" id="ARBA00023049"/>
    </source>
</evidence>
<dbReference type="GO" id="GO:0080164">
    <property type="term" value="P:regulation of nitric oxide metabolic process"/>
    <property type="evidence" value="ECO:0007669"/>
    <property type="project" value="TreeGrafter"/>
</dbReference>
<evidence type="ECO:0000256" key="2">
    <source>
        <dbReference type="ARBA" id="ARBA00022670"/>
    </source>
</evidence>
<evidence type="ECO:0000313" key="6">
    <source>
        <dbReference type="Proteomes" id="UP000032726"/>
    </source>
</evidence>
<dbReference type="AlphaFoldDB" id="A0A0D5YVR8"/>
<dbReference type="EMBL" id="CP011071">
    <property type="protein sequence ID" value="AKA36412.1"/>
    <property type="molecule type" value="Genomic_DNA"/>
</dbReference>